<dbReference type="AlphaFoldDB" id="R4WIY4"/>
<dbReference type="KEGG" id="buo:BRPE64_ACDS25100"/>
<dbReference type="STRING" id="758793.BRPE64_ACDS25100"/>
<sequence length="42" mass="4245">MPLVRASCCGAAFGAVVVFDDSHYLLPMSAGDAGVAGLSRMT</sequence>
<dbReference type="HOGENOM" id="CLU_3248347_0_0_4"/>
<dbReference type="Proteomes" id="UP000013966">
    <property type="component" value="Chromosome 1"/>
</dbReference>
<proteinExistence type="predicted"/>
<dbReference type="PATRIC" id="fig|758793.3.peg.2515"/>
<reference evidence="1 2" key="1">
    <citation type="journal article" date="2013" name="Genome Announc.">
        <title>Complete Genome Sequence of Burkholderia sp. Strain RPE64, Bacterial Symbiont of the Bean Bug Riptortus pedestris.</title>
        <authorList>
            <person name="Shibata T.F."/>
            <person name="Maeda T."/>
            <person name="Nikoh N."/>
            <person name="Yamaguchi K."/>
            <person name="Oshima K."/>
            <person name="Hattori M."/>
            <person name="Nishiyama T."/>
            <person name="Hasebe M."/>
            <person name="Fukatsu T."/>
            <person name="Kikuchi Y."/>
            <person name="Shigenobu S."/>
        </authorList>
    </citation>
    <scope>NUCLEOTIDE SEQUENCE [LARGE SCALE GENOMIC DNA]</scope>
</reference>
<evidence type="ECO:0000313" key="1">
    <source>
        <dbReference type="EMBL" id="BAN24264.1"/>
    </source>
</evidence>
<organism evidence="1 2">
    <name type="scientific">Caballeronia insecticola</name>
    <dbReference type="NCBI Taxonomy" id="758793"/>
    <lineage>
        <taxon>Bacteria</taxon>
        <taxon>Pseudomonadati</taxon>
        <taxon>Pseudomonadota</taxon>
        <taxon>Betaproteobacteria</taxon>
        <taxon>Burkholderiales</taxon>
        <taxon>Burkholderiaceae</taxon>
        <taxon>Caballeronia</taxon>
    </lineage>
</organism>
<protein>
    <submittedName>
        <fullName evidence="1">Uncharacterized protein</fullName>
    </submittedName>
</protein>
<accession>R4WIY4</accession>
<name>R4WIY4_9BURK</name>
<keyword evidence="2" id="KW-1185">Reference proteome</keyword>
<evidence type="ECO:0000313" key="2">
    <source>
        <dbReference type="Proteomes" id="UP000013966"/>
    </source>
</evidence>
<gene>
    <name evidence="1" type="ORF">BRPE64_ACDS25100</name>
</gene>
<dbReference type="EMBL" id="AP013058">
    <property type="protein sequence ID" value="BAN24264.1"/>
    <property type="molecule type" value="Genomic_DNA"/>
</dbReference>
<reference evidence="1 2" key="2">
    <citation type="journal article" date="2018" name="Int. J. Syst. Evol. Microbiol.">
        <title>Burkholderia insecticola sp. nov., a gut symbiotic bacterium of the bean bug Riptortus pedestris.</title>
        <authorList>
            <person name="Takeshita K."/>
            <person name="Tamaki H."/>
            <person name="Ohbayashi T."/>
            <person name="Meng X.-Y."/>
            <person name="Sone T."/>
            <person name="Mitani Y."/>
            <person name="Peeters C."/>
            <person name="Kikuchi Y."/>
            <person name="Vandamme P."/>
        </authorList>
    </citation>
    <scope>NUCLEOTIDE SEQUENCE [LARGE SCALE GENOMIC DNA]</scope>
    <source>
        <strain evidence="1">RPE64</strain>
    </source>
</reference>